<keyword evidence="1" id="KW-0812">Transmembrane</keyword>
<keyword evidence="1" id="KW-0472">Membrane</keyword>
<dbReference type="OrthoDB" id="5874993at2759"/>
<dbReference type="EMBL" id="UPTC01001228">
    <property type="protein sequence ID" value="VBB31420.1"/>
    <property type="molecule type" value="Genomic_DNA"/>
</dbReference>
<dbReference type="Proteomes" id="UP000276991">
    <property type="component" value="Unassembled WGS sequence"/>
</dbReference>
<reference evidence="2 3" key="1">
    <citation type="submission" date="2018-08" db="EMBL/GenBank/DDBJ databases">
        <authorList>
            <person name="Laetsch R D."/>
            <person name="Stevens L."/>
            <person name="Kumar S."/>
            <person name="Blaxter L. M."/>
        </authorList>
    </citation>
    <scope>NUCLEOTIDE SEQUENCE [LARGE SCALE GENOMIC DNA]</scope>
</reference>
<keyword evidence="3" id="KW-1185">Reference proteome</keyword>
<protein>
    <submittedName>
        <fullName evidence="2">Uncharacterized protein</fullName>
    </submittedName>
</protein>
<evidence type="ECO:0000313" key="2">
    <source>
        <dbReference type="EMBL" id="VBB31420.1"/>
    </source>
</evidence>
<keyword evidence="1" id="KW-1133">Transmembrane helix</keyword>
<evidence type="ECO:0000313" key="3">
    <source>
        <dbReference type="Proteomes" id="UP000276991"/>
    </source>
</evidence>
<accession>A0A498SQH3</accession>
<sequence>MVVPFVILLSTTGMNNDVVKLKKKKFIKHVVTISVAISILFALIVVTGVILAFELPPRNQKFPLKKTDTADEKENWKHQVHAVFAVNLVGPKDMRLRRSAENIKRYTLQVIRSLLFNYYGSDAQFVIQTYSVPGKTTISDFCNAICTMRYIDQIDQDQETFIAVWQYYRFSLGRKPSLYILFVADRASYRDDAVFEKDMLESNKILEETKLANKTETVFINDANTSHYFMYNNIISDEGNVSETANLINDKLISYYRNYNELNTDAIITTVTDSSQFVIPYTIKETASMPIIDDEKNGDNIDIQMIPLNEFAPSTIKFHRNTDIFGTNEQETIISSASSIEKSSENEPSSIDNIPKSIFDMTDSSEDDFIIEKTNIFSIEQDNDNAALNDNHSVSTQSTTITSPFLWMGNSDSFDIDDMNVEKVKESMNHSMQFNPSPSSTDQTKDFVNSTADEITSIRSDSINEHSTQRYHPLTEKSSYLHEYISSTDSPTTIIEMSPKFQMNDEVEEAKNSEISDNLFSDSSIQTSSIALEMEAIIDSKAISETSPRIDNSGNHDTILHAKSHISSLPLSEESNDVIYDDAYTSTTDDANFSTETINLHSINLDSITSSTTIVPLVLLKASTMDEMIVAEALTSMETNESTGSTTESLTRKTATYLETSTIPPSDTNVFTSINLDGFFENDYYTNMSNIPHITETESSIKQMDNEASILEAFHTISNDISNDKSATMTSDSEISNIFIQEDIYPSISSDKNMEYFTPGKSNSFLTTEFSTTLKILPEDVINLSGILTGTASEQLITDNFQESTSNDLSSYAETSRVMKLTDLSEIENNLFVASKLSTFATTESSDDGTFGNFLTRRNDGAIIDNESLDMPSTALITTTISDKIVTANGSAFESQIFPDKKIFDISLETSTISSLGTENFIETSIVTEDAIKGMQTRTTITDHETKLTSRTETIQPMAIFNITLSALQYNAKSLSQNNRTSNNYIYLLLDEVSYKEEMESESFDPSKITSFIIDNEPISFDDLGSDTNETNNDFYLDDSLSSVDDTMVEEKFRLANLALENKHEMQSESEAITTISTVLDGSIQGDAVTDWMKNADRHHNVFSIDSNSASYHFTKNTIPISPLENVQFSVISHDFEELTRESDGNALDHQESINTTVSQIENLIKFDSTTRTLYENFNDPIAIHSKALNDAENPSNTLPFNDISSTSSPEIEEIAARNTNHRKIVHQTQTILQAEKPTINDSSLSVISTIQSTSTLKPIIAFSSDQIFRRELSTKSGNSYSQSEIDKNTTEVSKNEKWQSVTEENNNTIDTFQTSFTDIISSITAANSFIQQKVNMDKNNITSVNTVILNDKQNDTSFTDNSISSSVTSTLNNLTENSHANRETFQPFSGIFKNTDFSSNRSDTIDNFTN</sequence>
<dbReference type="STRING" id="6277.A0A498SQH3"/>
<proteinExistence type="predicted"/>
<feature type="transmembrane region" description="Helical" evidence="1">
    <location>
        <begin position="30"/>
        <end position="53"/>
    </location>
</feature>
<gene>
    <name evidence="2" type="ORF">NAV_LOCUS6211</name>
</gene>
<evidence type="ECO:0000256" key="1">
    <source>
        <dbReference type="SAM" id="Phobius"/>
    </source>
</evidence>
<name>A0A498SQH3_ACAVI</name>
<organism evidence="2 3">
    <name type="scientific">Acanthocheilonema viteae</name>
    <name type="common">Filarial nematode worm</name>
    <name type="synonym">Dipetalonema viteae</name>
    <dbReference type="NCBI Taxonomy" id="6277"/>
    <lineage>
        <taxon>Eukaryota</taxon>
        <taxon>Metazoa</taxon>
        <taxon>Ecdysozoa</taxon>
        <taxon>Nematoda</taxon>
        <taxon>Chromadorea</taxon>
        <taxon>Rhabditida</taxon>
        <taxon>Spirurina</taxon>
        <taxon>Spiruromorpha</taxon>
        <taxon>Filarioidea</taxon>
        <taxon>Onchocercidae</taxon>
        <taxon>Acanthocheilonema</taxon>
    </lineage>
</organism>